<comment type="caution">
    <text evidence="2">The sequence shown here is derived from an EMBL/GenBank/DDBJ whole genome shotgun (WGS) entry which is preliminary data.</text>
</comment>
<protein>
    <submittedName>
        <fullName evidence="2">Uncharacterized protein</fullName>
    </submittedName>
</protein>
<gene>
    <name evidence="2" type="ORF">FOZ63_009768</name>
</gene>
<organism evidence="2 3">
    <name type="scientific">Perkinsus olseni</name>
    <name type="common">Perkinsus atlanticus</name>
    <dbReference type="NCBI Taxonomy" id="32597"/>
    <lineage>
        <taxon>Eukaryota</taxon>
        <taxon>Sar</taxon>
        <taxon>Alveolata</taxon>
        <taxon>Perkinsozoa</taxon>
        <taxon>Perkinsea</taxon>
        <taxon>Perkinsida</taxon>
        <taxon>Perkinsidae</taxon>
        <taxon>Perkinsus</taxon>
    </lineage>
</organism>
<dbReference type="Proteomes" id="UP000553632">
    <property type="component" value="Unassembled WGS sequence"/>
</dbReference>
<feature type="non-terminal residue" evidence="2">
    <location>
        <position position="143"/>
    </location>
</feature>
<reference evidence="2 3" key="1">
    <citation type="submission" date="2020-04" db="EMBL/GenBank/DDBJ databases">
        <title>Perkinsus olseni comparative genomics.</title>
        <authorList>
            <person name="Bogema D.R."/>
        </authorList>
    </citation>
    <scope>NUCLEOTIDE SEQUENCE [LARGE SCALE GENOMIC DNA]</scope>
    <source>
        <strain evidence="2 3">ATCC PRA-207</strain>
    </source>
</reference>
<name>A0A7J6TD64_PEROL</name>
<keyword evidence="1" id="KW-0732">Signal</keyword>
<evidence type="ECO:0000256" key="1">
    <source>
        <dbReference type="SAM" id="SignalP"/>
    </source>
</evidence>
<feature type="signal peptide" evidence="1">
    <location>
        <begin position="1"/>
        <end position="21"/>
    </location>
</feature>
<accession>A0A7J6TD64</accession>
<evidence type="ECO:0000313" key="2">
    <source>
        <dbReference type="EMBL" id="KAF4742366.1"/>
    </source>
</evidence>
<sequence length="143" mass="15465">MSSIVLLVGCLVIAIQEGLLALEAPVKPSGKYCGSVFLVASVKLTFGGNTFDFDGRYILSRGTAVGVPYTMNNDSTAILVPINNPKFQKAYNDMGPPFPASDLKQLGYANDAMTAHTTKGDLTLTNGNWKSKDPCFRVQDRRE</sequence>
<keyword evidence="3" id="KW-1185">Reference proteome</keyword>
<proteinExistence type="predicted"/>
<dbReference type="AlphaFoldDB" id="A0A7J6TD64"/>
<dbReference type="EMBL" id="JABANO010012105">
    <property type="protein sequence ID" value="KAF4742366.1"/>
    <property type="molecule type" value="Genomic_DNA"/>
</dbReference>
<evidence type="ECO:0000313" key="3">
    <source>
        <dbReference type="Proteomes" id="UP000553632"/>
    </source>
</evidence>
<feature type="chain" id="PRO_5029635465" evidence="1">
    <location>
        <begin position="22"/>
        <end position="143"/>
    </location>
</feature>